<gene>
    <name evidence="3" type="ORF">K2173_014831</name>
</gene>
<feature type="domain" description="HTH OST-type" evidence="2">
    <location>
        <begin position="204"/>
        <end position="277"/>
    </location>
</feature>
<dbReference type="GO" id="GO:0005777">
    <property type="term" value="C:peroxisome"/>
    <property type="evidence" value="ECO:0007669"/>
    <property type="project" value="InterPro"/>
</dbReference>
<name>A0AAV8THP9_9ROSI</name>
<dbReference type="InterPro" id="IPR021139">
    <property type="entry name" value="NYN"/>
</dbReference>
<organism evidence="3 4">
    <name type="scientific">Erythroxylum novogranatense</name>
    <dbReference type="NCBI Taxonomy" id="1862640"/>
    <lineage>
        <taxon>Eukaryota</taxon>
        <taxon>Viridiplantae</taxon>
        <taxon>Streptophyta</taxon>
        <taxon>Embryophyta</taxon>
        <taxon>Tracheophyta</taxon>
        <taxon>Spermatophyta</taxon>
        <taxon>Magnoliopsida</taxon>
        <taxon>eudicotyledons</taxon>
        <taxon>Gunneridae</taxon>
        <taxon>Pentapetalae</taxon>
        <taxon>rosids</taxon>
        <taxon>fabids</taxon>
        <taxon>Malpighiales</taxon>
        <taxon>Erythroxylaceae</taxon>
        <taxon>Erythroxylum</taxon>
    </lineage>
</organism>
<dbReference type="Proteomes" id="UP001159364">
    <property type="component" value="Linkage Group LG05"/>
</dbReference>
<dbReference type="InterPro" id="IPR041966">
    <property type="entry name" value="LOTUS-like"/>
</dbReference>
<keyword evidence="4" id="KW-1185">Reference proteome</keyword>
<feature type="compositionally biased region" description="Basic and acidic residues" evidence="1">
    <location>
        <begin position="867"/>
        <end position="882"/>
    </location>
</feature>
<dbReference type="PROSITE" id="PS51644">
    <property type="entry name" value="HTH_OST"/>
    <property type="match status" value="2"/>
</dbReference>
<dbReference type="PANTHER" id="PTHR14379:SF6">
    <property type="entry name" value="EMB|CAB71880.1"/>
    <property type="match status" value="1"/>
</dbReference>
<feature type="compositionally biased region" description="Polar residues" evidence="1">
    <location>
        <begin position="344"/>
        <end position="353"/>
    </location>
</feature>
<sequence>MIPKPLFAKTLLSFSFSSSQFRHSLLLYHLSTGIHSHSSSTSSSRRHDEESKNVRVSVWWDFENCNLPAGANVFKVATLITAALRTNGIKGPVQITAFGDMLQLSRSKQEALSATGINLTHIPQDSAPSVLCSAASIMWNWKTLVRGEDLNGRHFNLPPDGFYGSWYGHAKVTLQDPFSNIEQPTCSQGEELSESISEPKLRLIPKAVLKKIRHILSSCPKEGILLSELRSELERSNVVLDKDLYGYKKFSHFLLSLRHILKIQKNKSGQLVVHRANVKAPEPFESDASMAIGFTENGNQYLNEGSKLNAETFSGPMETNSLSFQGKNVEDPLQNAEATEESRTSQNKSTKLNVEQPLGKMDQSSDVSENVHRVTDPKRTNIHLAPVKQEESASKIRLVKNIWRRWFGNTDDCSGVKIGEVTRNSHAAREISDKIKDVSEQKKVEKYVKSPTQDVDLEHLVACSSYNTGSNREKESDINIATLAETPKERPGLFARIVNRCKFWRNSSDFSIPSDPPIQQIKTSSAKHDMFYEDSFWREMESFIYTQKGSLIISQSMTRKEMALTMQKEGPLVLKSLSESDVVRLVDILIAEKRWVEEYPTKASPFKLASSDEKNTASDDSCRLNGLSSLFSSKQSQRNRAAEQYEDEKNQNITNAGVSLGSARKRHQEIYRTKLLEDCYKLVKEVLRDYPEGYNIGLFRKSFVDRYGYNIDIEKLGYSKLSSLLQTIPGVYVDSTYMMPSNKVPNISTLDTAVPDCQDSNPSYNLKHFDRESSDEAKKEVESDSPWEELGPVDSSSSSRRGQNSLLKRKATEEKLQDDFPGYESSLSDDELTESDRESSTMAGSTGHARCGVNVDDSSLLQILDSWHDSKKGDNGKEKSENVEGLVDCSTNHLRTSDSSGLGNTVGTPLENFGRSQKTYSFVSDPVEDKLMEGILGSLKKAEESRVHN</sequence>
<dbReference type="EMBL" id="JAIWQS010000005">
    <property type="protein sequence ID" value="KAJ8765709.1"/>
    <property type="molecule type" value="Genomic_DNA"/>
</dbReference>
<dbReference type="CDD" id="cd08824">
    <property type="entry name" value="LOTUS"/>
    <property type="match status" value="2"/>
</dbReference>
<proteinExistence type="predicted"/>
<dbReference type="InterPro" id="IPR025605">
    <property type="entry name" value="OST-HTH/LOTUS_dom"/>
</dbReference>
<protein>
    <recommendedName>
        <fullName evidence="2">HTH OST-type domain-containing protein</fullName>
    </recommendedName>
</protein>
<dbReference type="GO" id="GO:0004540">
    <property type="term" value="F:RNA nuclease activity"/>
    <property type="evidence" value="ECO:0007669"/>
    <property type="project" value="InterPro"/>
</dbReference>
<feature type="compositionally biased region" description="Polar residues" evidence="1">
    <location>
        <begin position="889"/>
        <end position="907"/>
    </location>
</feature>
<comment type="caution">
    <text evidence="3">The sequence shown here is derived from an EMBL/GenBank/DDBJ whole genome shotgun (WGS) entry which is preliminary data.</text>
</comment>
<accession>A0AAV8THP9</accession>
<reference evidence="3 4" key="1">
    <citation type="submission" date="2021-09" db="EMBL/GenBank/DDBJ databases">
        <title>Genomic insights and catalytic innovation underlie evolution of tropane alkaloids biosynthesis.</title>
        <authorList>
            <person name="Wang Y.-J."/>
            <person name="Tian T."/>
            <person name="Huang J.-P."/>
            <person name="Huang S.-X."/>
        </authorList>
    </citation>
    <scope>NUCLEOTIDE SEQUENCE [LARGE SCALE GENOMIC DNA]</scope>
    <source>
        <strain evidence="3">KIB-2018</strain>
        <tissue evidence="3">Leaf</tissue>
    </source>
</reference>
<dbReference type="AlphaFoldDB" id="A0AAV8THP9"/>
<dbReference type="Pfam" id="PF12872">
    <property type="entry name" value="OST-HTH"/>
    <property type="match status" value="2"/>
</dbReference>
<dbReference type="Pfam" id="PF01936">
    <property type="entry name" value="NYN"/>
    <property type="match status" value="1"/>
</dbReference>
<evidence type="ECO:0000313" key="3">
    <source>
        <dbReference type="EMBL" id="KAJ8765709.1"/>
    </source>
</evidence>
<feature type="compositionally biased region" description="Basic and acidic residues" evidence="1">
    <location>
        <begin position="767"/>
        <end position="782"/>
    </location>
</feature>
<dbReference type="PANTHER" id="PTHR14379">
    <property type="entry name" value="LIMKAIN B LKAP"/>
    <property type="match status" value="1"/>
</dbReference>
<evidence type="ECO:0000259" key="2">
    <source>
        <dbReference type="PROSITE" id="PS51644"/>
    </source>
</evidence>
<dbReference type="GO" id="GO:0010468">
    <property type="term" value="P:regulation of gene expression"/>
    <property type="evidence" value="ECO:0007669"/>
    <property type="project" value="InterPro"/>
</dbReference>
<evidence type="ECO:0000313" key="4">
    <source>
        <dbReference type="Proteomes" id="UP001159364"/>
    </source>
</evidence>
<dbReference type="InterPro" id="IPR024768">
    <property type="entry name" value="Marf1"/>
</dbReference>
<feature type="region of interest" description="Disordered" evidence="1">
    <location>
        <begin position="867"/>
        <end position="913"/>
    </location>
</feature>
<dbReference type="CDD" id="cd10910">
    <property type="entry name" value="PIN_limkain_b1_N_like"/>
    <property type="match status" value="1"/>
</dbReference>
<feature type="domain" description="HTH OST-type" evidence="2">
    <location>
        <begin position="675"/>
        <end position="749"/>
    </location>
</feature>
<feature type="region of interest" description="Disordered" evidence="1">
    <location>
        <begin position="761"/>
        <end position="853"/>
    </location>
</feature>
<evidence type="ECO:0000256" key="1">
    <source>
        <dbReference type="SAM" id="MobiDB-lite"/>
    </source>
</evidence>
<dbReference type="Gene3D" id="3.30.420.610">
    <property type="entry name" value="LOTUS domain-like"/>
    <property type="match status" value="2"/>
</dbReference>
<feature type="region of interest" description="Disordered" evidence="1">
    <location>
        <begin position="330"/>
        <end position="353"/>
    </location>
</feature>